<dbReference type="PANTHER" id="PTHR12442:SF11">
    <property type="entry name" value="DYNEIN AXONEMAL INTERMEDIATE CHAIN 1"/>
    <property type="match status" value="1"/>
</dbReference>
<evidence type="ECO:0000256" key="12">
    <source>
        <dbReference type="ARBA" id="ARBA00023273"/>
    </source>
</evidence>
<dbReference type="Gene3D" id="1.10.150.50">
    <property type="entry name" value="Transcription Factor, Ets-1"/>
    <property type="match status" value="1"/>
</dbReference>
<evidence type="ECO:0000256" key="4">
    <source>
        <dbReference type="ARBA" id="ARBA00022574"/>
    </source>
</evidence>
<keyword evidence="10 14" id="KW-0505">Motor protein</keyword>
<evidence type="ECO:0000256" key="1">
    <source>
        <dbReference type="ARBA" id="ARBA00004430"/>
    </source>
</evidence>
<dbReference type="PROSITE" id="PS50105">
    <property type="entry name" value="SAM_DOMAIN"/>
    <property type="match status" value="1"/>
</dbReference>
<feature type="region of interest" description="Disordered" evidence="15">
    <location>
        <begin position="262"/>
        <end position="283"/>
    </location>
</feature>
<dbReference type="GO" id="GO:0045503">
    <property type="term" value="F:dynein light chain binding"/>
    <property type="evidence" value="ECO:0007669"/>
    <property type="project" value="TreeGrafter"/>
</dbReference>
<dbReference type="EMBL" id="MU826354">
    <property type="protein sequence ID" value="KAJ7380269.1"/>
    <property type="molecule type" value="Genomic_DNA"/>
</dbReference>
<evidence type="ECO:0000256" key="3">
    <source>
        <dbReference type="ARBA" id="ARBA00022490"/>
    </source>
</evidence>
<feature type="compositionally biased region" description="Basic and acidic residues" evidence="15">
    <location>
        <begin position="1498"/>
        <end position="1517"/>
    </location>
</feature>
<feature type="region of interest" description="Disordered" evidence="15">
    <location>
        <begin position="756"/>
        <end position="777"/>
    </location>
</feature>
<protein>
    <submittedName>
        <fullName evidence="18">Cytoplasmic dynein with WD40 domain</fullName>
    </submittedName>
</protein>
<keyword evidence="9" id="KW-0243">Dynein</keyword>
<dbReference type="Gene3D" id="3.40.850.10">
    <property type="entry name" value="Kinesin motor domain"/>
    <property type="match status" value="1"/>
</dbReference>
<dbReference type="GO" id="GO:0036158">
    <property type="term" value="P:outer dynein arm assembly"/>
    <property type="evidence" value="ECO:0007669"/>
    <property type="project" value="TreeGrafter"/>
</dbReference>
<dbReference type="GO" id="GO:0008017">
    <property type="term" value="F:microtubule binding"/>
    <property type="evidence" value="ECO:0007669"/>
    <property type="project" value="InterPro"/>
</dbReference>
<dbReference type="Pfam" id="PF00225">
    <property type="entry name" value="Kinesin"/>
    <property type="match status" value="2"/>
</dbReference>
<keyword evidence="8 14" id="KW-0067">ATP-binding</keyword>
<dbReference type="FunFam" id="2.130.10.10:FF:000349">
    <property type="entry name" value="Dynein axonemal intermediate chain 1"/>
    <property type="match status" value="1"/>
</dbReference>
<evidence type="ECO:0000256" key="15">
    <source>
        <dbReference type="SAM" id="MobiDB-lite"/>
    </source>
</evidence>
<feature type="region of interest" description="Disordered" evidence="15">
    <location>
        <begin position="1"/>
        <end position="54"/>
    </location>
</feature>
<dbReference type="GO" id="GO:0045504">
    <property type="term" value="F:dynein heavy chain binding"/>
    <property type="evidence" value="ECO:0007669"/>
    <property type="project" value="TreeGrafter"/>
</dbReference>
<feature type="compositionally biased region" description="Basic and acidic residues" evidence="15">
    <location>
        <begin position="177"/>
        <end position="194"/>
    </location>
</feature>
<feature type="region of interest" description="Disordered" evidence="15">
    <location>
        <begin position="943"/>
        <end position="985"/>
    </location>
</feature>
<keyword evidence="5" id="KW-0493">Microtubule</keyword>
<dbReference type="InterPro" id="IPR050687">
    <property type="entry name" value="Dynein_IC"/>
</dbReference>
<evidence type="ECO:0000256" key="8">
    <source>
        <dbReference type="ARBA" id="ARBA00022840"/>
    </source>
</evidence>
<evidence type="ECO:0000256" key="2">
    <source>
        <dbReference type="ARBA" id="ARBA00011059"/>
    </source>
</evidence>
<dbReference type="InterPro" id="IPR015943">
    <property type="entry name" value="WD40/YVTN_repeat-like_dom_sf"/>
</dbReference>
<evidence type="ECO:0000256" key="10">
    <source>
        <dbReference type="ARBA" id="ARBA00023175"/>
    </source>
</evidence>
<evidence type="ECO:0000259" key="17">
    <source>
        <dbReference type="PROSITE" id="PS50105"/>
    </source>
</evidence>
<dbReference type="SMART" id="SM00320">
    <property type="entry name" value="WD40"/>
    <property type="match status" value="4"/>
</dbReference>
<dbReference type="PROSITE" id="PS50294">
    <property type="entry name" value="WD_REPEATS_REGION"/>
    <property type="match status" value="1"/>
</dbReference>
<evidence type="ECO:0000256" key="9">
    <source>
        <dbReference type="ARBA" id="ARBA00023017"/>
    </source>
</evidence>
<evidence type="ECO:0000256" key="7">
    <source>
        <dbReference type="ARBA" id="ARBA00022741"/>
    </source>
</evidence>
<keyword evidence="6" id="KW-0677">Repeat</keyword>
<proteinExistence type="inferred from homology"/>
<keyword evidence="7 14" id="KW-0547">Nucleotide-binding</keyword>
<dbReference type="GO" id="GO:0003341">
    <property type="term" value="P:cilium movement"/>
    <property type="evidence" value="ECO:0007669"/>
    <property type="project" value="TreeGrafter"/>
</dbReference>
<dbReference type="SMART" id="SM00129">
    <property type="entry name" value="KISc"/>
    <property type="match status" value="1"/>
</dbReference>
<dbReference type="InterPro" id="IPR036322">
    <property type="entry name" value="WD40_repeat_dom_sf"/>
</dbReference>
<name>A0A9W9ZFX0_9CNID</name>
<dbReference type="InterPro" id="IPR001660">
    <property type="entry name" value="SAM"/>
</dbReference>
<comment type="similarity">
    <text evidence="2">Belongs to the dynein intermediate chain family.</text>
</comment>
<dbReference type="SUPFAM" id="SSF47769">
    <property type="entry name" value="SAM/Pointed domain"/>
    <property type="match status" value="1"/>
</dbReference>
<dbReference type="CDD" id="cd01367">
    <property type="entry name" value="KISc_KIF2_like"/>
    <property type="match status" value="1"/>
</dbReference>
<dbReference type="CDD" id="cd09541">
    <property type="entry name" value="SAM_KIF24-like"/>
    <property type="match status" value="1"/>
</dbReference>
<dbReference type="GO" id="GO:0005524">
    <property type="term" value="F:ATP binding"/>
    <property type="evidence" value="ECO:0007669"/>
    <property type="project" value="UniProtKB-UniRule"/>
</dbReference>
<evidence type="ECO:0000313" key="18">
    <source>
        <dbReference type="EMBL" id="KAJ7380269.1"/>
    </source>
</evidence>
<evidence type="ECO:0000313" key="19">
    <source>
        <dbReference type="Proteomes" id="UP001163046"/>
    </source>
</evidence>
<evidence type="ECO:0000259" key="16">
    <source>
        <dbReference type="PROSITE" id="PS50067"/>
    </source>
</evidence>
<evidence type="ECO:0000256" key="13">
    <source>
        <dbReference type="PROSITE-ProRule" id="PRU00221"/>
    </source>
</evidence>
<accession>A0A9W9ZFX0</accession>
<dbReference type="Gene3D" id="2.130.10.10">
    <property type="entry name" value="YVTN repeat-like/Quinoprotein amine dehydrogenase"/>
    <property type="match status" value="2"/>
</dbReference>
<feature type="binding site" evidence="14">
    <location>
        <begin position="1115"/>
        <end position="1122"/>
    </location>
    <ligand>
        <name>ATP</name>
        <dbReference type="ChEBI" id="CHEBI:30616"/>
    </ligand>
</feature>
<evidence type="ECO:0000256" key="11">
    <source>
        <dbReference type="ARBA" id="ARBA00023212"/>
    </source>
</evidence>
<feature type="compositionally biased region" description="Basic and acidic residues" evidence="15">
    <location>
        <begin position="262"/>
        <end position="282"/>
    </location>
</feature>
<reference evidence="18" key="1">
    <citation type="submission" date="2023-01" db="EMBL/GenBank/DDBJ databases">
        <title>Genome assembly of the deep-sea coral Lophelia pertusa.</title>
        <authorList>
            <person name="Herrera S."/>
            <person name="Cordes E."/>
        </authorList>
    </citation>
    <scope>NUCLEOTIDE SEQUENCE</scope>
    <source>
        <strain evidence="18">USNM1676648</strain>
        <tissue evidence="18">Polyp</tissue>
    </source>
</reference>
<comment type="subcellular location">
    <subcellularLocation>
        <location evidence="1">Cytoplasm</location>
        <location evidence="1">Cytoskeleton</location>
        <location evidence="1">Cilium axoneme</location>
    </subcellularLocation>
</comment>
<feature type="region of interest" description="Disordered" evidence="15">
    <location>
        <begin position="1497"/>
        <end position="1517"/>
    </location>
</feature>
<feature type="region of interest" description="Disordered" evidence="15">
    <location>
        <begin position="1371"/>
        <end position="1409"/>
    </location>
</feature>
<gene>
    <name evidence="18" type="primary">DNAI1</name>
    <name evidence="18" type="ORF">OS493_010985</name>
</gene>
<dbReference type="Proteomes" id="UP001163046">
    <property type="component" value="Unassembled WGS sequence"/>
</dbReference>
<keyword evidence="11" id="KW-0206">Cytoskeleton</keyword>
<dbReference type="InterPro" id="IPR036961">
    <property type="entry name" value="Kinesin_motor_dom_sf"/>
</dbReference>
<dbReference type="Pfam" id="PF00400">
    <property type="entry name" value="WD40"/>
    <property type="match status" value="1"/>
</dbReference>
<feature type="compositionally biased region" description="Basic and acidic residues" evidence="15">
    <location>
        <begin position="1385"/>
        <end position="1396"/>
    </location>
</feature>
<dbReference type="InterPro" id="IPR027417">
    <property type="entry name" value="P-loop_NTPase"/>
</dbReference>
<dbReference type="SUPFAM" id="SSF50978">
    <property type="entry name" value="WD40 repeat-like"/>
    <property type="match status" value="1"/>
</dbReference>
<comment type="similarity">
    <text evidence="14">Belongs to the TRAFAC class myosin-kinesin ATPase superfamily. Kinesin family.</text>
</comment>
<dbReference type="PROSITE" id="PS50067">
    <property type="entry name" value="KINESIN_MOTOR_2"/>
    <property type="match status" value="1"/>
</dbReference>
<keyword evidence="19" id="KW-1185">Reference proteome</keyword>
<dbReference type="OrthoDB" id="10261376at2759"/>
<feature type="domain" description="Kinesin motor" evidence="16">
    <location>
        <begin position="1025"/>
        <end position="1326"/>
    </location>
</feature>
<feature type="region of interest" description="Disordered" evidence="15">
    <location>
        <begin position="1002"/>
        <end position="1022"/>
    </location>
</feature>
<keyword evidence="12" id="KW-0966">Cell projection</keyword>
<evidence type="ECO:0000256" key="5">
    <source>
        <dbReference type="ARBA" id="ARBA00022701"/>
    </source>
</evidence>
<comment type="caution">
    <text evidence="18">The sequence shown here is derived from an EMBL/GenBank/DDBJ whole genome shotgun (WGS) entry which is preliminary data.</text>
</comment>
<feature type="repeat" description="WD" evidence="13">
    <location>
        <begin position="557"/>
        <end position="590"/>
    </location>
</feature>
<dbReference type="InterPro" id="IPR013761">
    <property type="entry name" value="SAM/pointed_sf"/>
</dbReference>
<dbReference type="InterPro" id="IPR001752">
    <property type="entry name" value="Kinesin_motor_dom"/>
</dbReference>
<dbReference type="PRINTS" id="PR00380">
    <property type="entry name" value="KINESINHEAVY"/>
</dbReference>
<sequence>MKKGNVKAAKADKKPGVTASNAAVKSVSKTAAVKAKKKEDDDATQIGDDLDEWMQPKQLIKPDDQLELSEAELKEEFTRILTANNPHAPSNIVRYSFKEKCYKPTSSVDQLAIHFALDGNMLHKDSDEARRQRARQGLAEANRSGSAFTIRSHGQLPTPKHGVSDHDASEAGEEEDKENKAEAVEEKATEEIRPDSSASVGGKGDSKLTNQFNFSERASQTYNNPYRERGTSTEPPPRANFSATANQWEIYDAYVEDLQKQEKMKEKESRKTQSFKKDDDKKKKLMQVEVQGDDISRISKPCKIVERMVNQNTFDDIAQDFKYWEDAADEFKDQEGTLLPLWKFSCEKSKRMSVTSLCWSPKYHDLFGVGHGSYDFLKQSNGMVTMYTLKNPTFPEYICETESGVMCLDFHPEHPNYIAVGFYDGSVGVYIVVQHANKIDLMYRSTAKTGKHTDPVWQVKWQKDDLDNNMNFFSVSSDGRITQWTIVKSELRHTDIITLKQGSTTEGEGDSTQLPSLGCGTAFDFHKTMDYMFLVGTEEGKIHKCSKTYSSQFLETYDAHHMAVYSVKWNHFHPKIFISCSADWTVKIWDHHYLEPMFTFDLNNSVGDVAWAPYASTVFAACTTDGRVYVYDLNVNKVRAVMRTIRKINRSFSRGFCEWQRCVQCNIYNLPFFNLETVSGVRMHRQSIAEEVIKPKVANKKRTKLTHLSFNPEYPVLVVGDDRGHVTSLKLSPNLRKATQPKEDIPILVLTQAADSDEEPLSPPPIVFSPEKAKGPENEMAKMEKLLSLVREPSAKIECPDIPHDKRRKKYFLHTRRKRKGSVNFRNYGQDIDLVTSNRRYEVVHDGVNFAGIMTSNLTLYECLQQVSLERYHGRFAQRGIVDVGGLLSLTMQDYPALGISSMADRQNLFYLIQTIKTMQGSQSNERQLRSGATKDGLLHLEGSAVKGKGAKRPRETTENSPVAVKMKSKTQEKTPGTTRLSSISRSAESVNTVGFYNYGVPSNKPKQSPIKRHQHSTSEVGPSRIKVCVRKRPLSQAEVNGNEEDVVAVTSSNTIELTAPKLAVDLTKYTQKYQFVFDEAFDEGCSNKEIYEKTAQPLIQTVFNRGKATCFAYGCTGSGKTFTMLGNEDVQGIYVLAASEIFTILHNGTHGDGLGLWLSFYEIYCGQLFDLLNGRARLFAREDGNHQVCIAGLTEQHVIEYGGSVRSTGATGVNADSSRSHAILQLDVKVVNTEIILEDHNLVLLIYDRFSFIDLAGCERAADVTDTDKQTRVEGAEINQSLLAVLKDSFVGNCQTCMIANISPNKSCSENTLNTLRYADRVKELKKDTPVTASPRPLTVPTTIAETDRLLSVHKPSGLPRMEIQPIKASNALGQLRSSPRKLKMADIESNDGTRPKTSATTTSSPRIKESITRSHIGNTTGNINATSGSTGTVNAKKRLAVHVPPQVLRPQTSPDVVTVKNRVATNRTQCRLRNSNSKRKAGNVAQINSNFLTETIQEKSEEKPPKVVSESWRRT</sequence>
<dbReference type="GO" id="GO:0005874">
    <property type="term" value="C:microtubule"/>
    <property type="evidence" value="ECO:0007669"/>
    <property type="project" value="UniProtKB-KW"/>
</dbReference>
<dbReference type="SUPFAM" id="SSF52540">
    <property type="entry name" value="P-loop containing nucleoside triphosphate hydrolases"/>
    <property type="match status" value="1"/>
</dbReference>
<feature type="compositionally biased region" description="Polar residues" evidence="15">
    <location>
        <begin position="207"/>
        <end position="224"/>
    </location>
</feature>
<dbReference type="PANTHER" id="PTHR12442">
    <property type="entry name" value="DYNEIN INTERMEDIATE CHAIN"/>
    <property type="match status" value="1"/>
</dbReference>
<feature type="compositionally biased region" description="Polar residues" evidence="15">
    <location>
        <begin position="1397"/>
        <end position="1407"/>
    </location>
</feature>
<organism evidence="18 19">
    <name type="scientific">Desmophyllum pertusum</name>
    <dbReference type="NCBI Taxonomy" id="174260"/>
    <lineage>
        <taxon>Eukaryota</taxon>
        <taxon>Metazoa</taxon>
        <taxon>Cnidaria</taxon>
        <taxon>Anthozoa</taxon>
        <taxon>Hexacorallia</taxon>
        <taxon>Scleractinia</taxon>
        <taxon>Caryophylliina</taxon>
        <taxon>Caryophylliidae</taxon>
        <taxon>Desmophyllum</taxon>
    </lineage>
</organism>
<feature type="domain" description="SAM" evidence="17">
    <location>
        <begin position="855"/>
        <end position="919"/>
    </location>
</feature>
<dbReference type="GO" id="GO:0003777">
    <property type="term" value="F:microtubule motor activity"/>
    <property type="evidence" value="ECO:0007669"/>
    <property type="project" value="InterPro"/>
</dbReference>
<keyword evidence="3" id="KW-0963">Cytoplasm</keyword>
<feature type="compositionally biased region" description="Polar residues" evidence="15">
    <location>
        <begin position="974"/>
        <end position="985"/>
    </location>
</feature>
<feature type="compositionally biased region" description="Low complexity" evidence="15">
    <location>
        <begin position="18"/>
        <end position="33"/>
    </location>
</feature>
<dbReference type="InterPro" id="IPR001680">
    <property type="entry name" value="WD40_rpt"/>
</dbReference>
<evidence type="ECO:0000256" key="6">
    <source>
        <dbReference type="ARBA" id="ARBA00022737"/>
    </source>
</evidence>
<dbReference type="PROSITE" id="PS50082">
    <property type="entry name" value="WD_REPEATS_2"/>
    <property type="match status" value="1"/>
</dbReference>
<dbReference type="Pfam" id="PF00536">
    <property type="entry name" value="SAM_1"/>
    <property type="match status" value="1"/>
</dbReference>
<feature type="region of interest" description="Disordered" evidence="15">
    <location>
        <begin position="126"/>
        <end position="240"/>
    </location>
</feature>
<dbReference type="GO" id="GO:0036157">
    <property type="term" value="C:outer dynein arm"/>
    <property type="evidence" value="ECO:0007669"/>
    <property type="project" value="TreeGrafter"/>
</dbReference>
<keyword evidence="4 13" id="KW-0853">WD repeat</keyword>
<evidence type="ECO:0000256" key="14">
    <source>
        <dbReference type="PROSITE-ProRule" id="PRU00283"/>
    </source>
</evidence>